<reference evidence="1 2" key="1">
    <citation type="journal article" date="2024" name="Nat. Commun.">
        <title>Phylogenomics reveals the evolutionary origins of lichenization in chlorophyte algae.</title>
        <authorList>
            <person name="Puginier C."/>
            <person name="Libourel C."/>
            <person name="Otte J."/>
            <person name="Skaloud P."/>
            <person name="Haon M."/>
            <person name="Grisel S."/>
            <person name="Petersen M."/>
            <person name="Berrin J.G."/>
            <person name="Delaux P.M."/>
            <person name="Dal Grande F."/>
            <person name="Keller J."/>
        </authorList>
    </citation>
    <scope>NUCLEOTIDE SEQUENCE [LARGE SCALE GENOMIC DNA]</scope>
    <source>
        <strain evidence="1 2">SAG 2523</strain>
    </source>
</reference>
<evidence type="ECO:0000313" key="2">
    <source>
        <dbReference type="Proteomes" id="UP001485043"/>
    </source>
</evidence>
<organism evidence="1 2">
    <name type="scientific">Apatococcus fuscideae</name>
    <dbReference type="NCBI Taxonomy" id="2026836"/>
    <lineage>
        <taxon>Eukaryota</taxon>
        <taxon>Viridiplantae</taxon>
        <taxon>Chlorophyta</taxon>
        <taxon>core chlorophytes</taxon>
        <taxon>Trebouxiophyceae</taxon>
        <taxon>Chlorellales</taxon>
        <taxon>Chlorellaceae</taxon>
        <taxon>Apatococcus</taxon>
    </lineage>
</organism>
<name>A0AAW1TEZ6_9CHLO</name>
<sequence>MTKEPDSGCAGGVGRACRATSSREQSSRLIATSRLRSTLAKATDAAPAAETYQLAALVAKVCRKGCDAWEEQLH</sequence>
<evidence type="ECO:0000313" key="1">
    <source>
        <dbReference type="EMBL" id="KAK9867504.1"/>
    </source>
</evidence>
<proteinExistence type="predicted"/>
<gene>
    <name evidence="1" type="ORF">WJX84_008180</name>
</gene>
<dbReference type="AlphaFoldDB" id="A0AAW1TEZ6"/>
<dbReference type="EMBL" id="JALJOV010000083">
    <property type="protein sequence ID" value="KAK9867504.1"/>
    <property type="molecule type" value="Genomic_DNA"/>
</dbReference>
<accession>A0AAW1TEZ6</accession>
<dbReference type="Proteomes" id="UP001485043">
    <property type="component" value="Unassembled WGS sequence"/>
</dbReference>
<keyword evidence="2" id="KW-1185">Reference proteome</keyword>
<protein>
    <submittedName>
        <fullName evidence="1">Uncharacterized protein</fullName>
    </submittedName>
</protein>
<comment type="caution">
    <text evidence="1">The sequence shown here is derived from an EMBL/GenBank/DDBJ whole genome shotgun (WGS) entry which is preliminary data.</text>
</comment>